<dbReference type="OrthoDB" id="5148800at2"/>
<keyword evidence="1" id="KW-0472">Membrane</keyword>
<feature type="transmembrane region" description="Helical" evidence="1">
    <location>
        <begin position="39"/>
        <end position="57"/>
    </location>
</feature>
<name>A0A239P928_9ACTN</name>
<protein>
    <submittedName>
        <fullName evidence="3">PH domain-containing protein</fullName>
    </submittedName>
</protein>
<sequence>MIDGVRVFRSRVLFAAGCVMCAVLVTMWTLSLIYGDGSFGAMMCPLGTSWLPIFAWFGTFRPRLIATPTGVTVVEPLRTTTVPWDQIRRFDSLDVLHVHRKDGPSLRVTSLSTNNINRAARREGHADRVARDLNVLLARHRGGRAPRITTDTEAGRTRLRLNVWHAAYPVGALLFSAGSTWGQLWLALLGPLVIIVATVVLRRRASARG</sequence>
<feature type="transmembrane region" description="Helical" evidence="1">
    <location>
        <begin position="161"/>
        <end position="178"/>
    </location>
</feature>
<feature type="transmembrane region" description="Helical" evidence="1">
    <location>
        <begin position="184"/>
        <end position="201"/>
    </location>
</feature>
<gene>
    <name evidence="3" type="ORF">SAMN05421812_11581</name>
</gene>
<dbReference type="Pfam" id="PF10756">
    <property type="entry name" value="bPH_6"/>
    <property type="match status" value="1"/>
</dbReference>
<feature type="transmembrane region" description="Helical" evidence="1">
    <location>
        <begin position="12"/>
        <end position="33"/>
    </location>
</feature>
<dbReference type="InterPro" id="IPR019692">
    <property type="entry name" value="CFP-6_PH"/>
</dbReference>
<keyword evidence="4" id="KW-1185">Reference proteome</keyword>
<feature type="domain" description="Low molecular weight protein antigen 6 PH" evidence="2">
    <location>
        <begin position="61"/>
        <end position="103"/>
    </location>
</feature>
<accession>A0A239P928</accession>
<dbReference type="EMBL" id="FZPH01000015">
    <property type="protein sequence ID" value="SNT63383.1"/>
    <property type="molecule type" value="Genomic_DNA"/>
</dbReference>
<evidence type="ECO:0000313" key="4">
    <source>
        <dbReference type="Proteomes" id="UP000198362"/>
    </source>
</evidence>
<proteinExistence type="predicted"/>
<dbReference type="RefSeq" id="WP_089254048.1">
    <property type="nucleotide sequence ID" value="NZ_FZPH01000015.1"/>
</dbReference>
<evidence type="ECO:0000256" key="1">
    <source>
        <dbReference type="SAM" id="Phobius"/>
    </source>
</evidence>
<evidence type="ECO:0000313" key="3">
    <source>
        <dbReference type="EMBL" id="SNT63383.1"/>
    </source>
</evidence>
<reference evidence="3 4" key="1">
    <citation type="submission" date="2017-06" db="EMBL/GenBank/DDBJ databases">
        <authorList>
            <person name="Kim H.J."/>
            <person name="Triplett B.A."/>
        </authorList>
    </citation>
    <scope>NUCLEOTIDE SEQUENCE [LARGE SCALE GENOMIC DNA]</scope>
    <source>
        <strain evidence="3 4">CGMCC 4.5593</strain>
    </source>
</reference>
<dbReference type="Proteomes" id="UP000198362">
    <property type="component" value="Unassembled WGS sequence"/>
</dbReference>
<keyword evidence="1" id="KW-0812">Transmembrane</keyword>
<organism evidence="3 4">
    <name type="scientific">Asanoa hainanensis</name>
    <dbReference type="NCBI Taxonomy" id="560556"/>
    <lineage>
        <taxon>Bacteria</taxon>
        <taxon>Bacillati</taxon>
        <taxon>Actinomycetota</taxon>
        <taxon>Actinomycetes</taxon>
        <taxon>Micromonosporales</taxon>
        <taxon>Micromonosporaceae</taxon>
        <taxon>Asanoa</taxon>
    </lineage>
</organism>
<dbReference type="AlphaFoldDB" id="A0A239P928"/>
<evidence type="ECO:0000259" key="2">
    <source>
        <dbReference type="Pfam" id="PF10756"/>
    </source>
</evidence>
<keyword evidence="1" id="KW-1133">Transmembrane helix</keyword>